<dbReference type="eggNOG" id="KOG1724">
    <property type="taxonomic scope" value="Eukaryota"/>
</dbReference>
<dbReference type="InterPro" id="IPR011333">
    <property type="entry name" value="SKP1/BTB/POZ_sf"/>
</dbReference>
<dbReference type="GO" id="GO:0016567">
    <property type="term" value="P:protein ubiquitination"/>
    <property type="evidence" value="ECO:0007669"/>
    <property type="project" value="UniProtKB-UniPathway"/>
</dbReference>
<comment type="pathway">
    <text evidence="1">Protein modification; protein ubiquitination.</text>
</comment>
<keyword evidence="2" id="KW-0677">Repeat</keyword>
<dbReference type="InterPro" id="IPR036296">
    <property type="entry name" value="SKP1-like_dim_sf"/>
</dbReference>
<dbReference type="SUPFAM" id="SSF81382">
    <property type="entry name" value="Skp1 dimerisation domain-like"/>
    <property type="match status" value="1"/>
</dbReference>
<evidence type="ECO:0000259" key="3">
    <source>
        <dbReference type="Pfam" id="PF01466"/>
    </source>
</evidence>
<dbReference type="GO" id="GO:0006511">
    <property type="term" value="P:ubiquitin-dependent protein catabolic process"/>
    <property type="evidence" value="ECO:0007669"/>
    <property type="project" value="InterPro"/>
</dbReference>
<dbReference type="UniPathway" id="UPA00143"/>
<dbReference type="InterPro" id="IPR032675">
    <property type="entry name" value="LRR_dom_sf"/>
</dbReference>
<evidence type="ECO:0000256" key="2">
    <source>
        <dbReference type="ARBA" id="ARBA00022737"/>
    </source>
</evidence>
<dbReference type="InterPro" id="IPR055414">
    <property type="entry name" value="LRR_R13L4/SHOC2-like"/>
</dbReference>
<organism evidence="6">
    <name type="scientific">Eucalyptus grandis</name>
    <name type="common">Flooded gum</name>
    <dbReference type="NCBI Taxonomy" id="71139"/>
    <lineage>
        <taxon>Eukaryota</taxon>
        <taxon>Viridiplantae</taxon>
        <taxon>Streptophyta</taxon>
        <taxon>Embryophyta</taxon>
        <taxon>Tracheophyta</taxon>
        <taxon>Spermatophyta</taxon>
        <taxon>Magnoliopsida</taxon>
        <taxon>eudicotyledons</taxon>
        <taxon>Gunneridae</taxon>
        <taxon>Pentapetalae</taxon>
        <taxon>rosids</taxon>
        <taxon>malvids</taxon>
        <taxon>Myrtales</taxon>
        <taxon>Myrtaceae</taxon>
        <taxon>Myrtoideae</taxon>
        <taxon>Eucalypteae</taxon>
        <taxon>Eucalyptus</taxon>
    </lineage>
</organism>
<accession>A0A059C4H1</accession>
<name>A0A059C4H1_EUCGR</name>
<dbReference type="PANTHER" id="PTHR47186:SF50">
    <property type="entry name" value="FBD DOMAIN-CONTAINING PROTEIN"/>
    <property type="match status" value="1"/>
</dbReference>
<dbReference type="PANTHER" id="PTHR47186">
    <property type="entry name" value="LEUCINE-RICH REPEAT-CONTAINING PROTEIN 57"/>
    <property type="match status" value="1"/>
</dbReference>
<dbReference type="Gramene" id="KCW72830">
    <property type="protein sequence ID" value="KCW72830"/>
    <property type="gene ID" value="EUGRSUZ_E01278"/>
</dbReference>
<dbReference type="Pfam" id="PF23598">
    <property type="entry name" value="LRR_14"/>
    <property type="match status" value="1"/>
</dbReference>
<proteinExistence type="predicted"/>
<dbReference type="EMBL" id="KK198757">
    <property type="protein sequence ID" value="KCW72830.1"/>
    <property type="molecule type" value="Genomic_DNA"/>
</dbReference>
<gene>
    <name evidence="6" type="ORF">EUGRSUZ_E01278</name>
</gene>
<protein>
    <submittedName>
        <fullName evidence="6">Uncharacterized protein</fullName>
    </submittedName>
</protein>
<dbReference type="SUPFAM" id="SSF52058">
    <property type="entry name" value="L domain-like"/>
    <property type="match status" value="1"/>
</dbReference>
<feature type="domain" description="SKP1 component dimerisation" evidence="3">
    <location>
        <begin position="58"/>
        <end position="106"/>
    </location>
</feature>
<dbReference type="AlphaFoldDB" id="A0A059C4H1"/>
<reference evidence="6" key="1">
    <citation type="submission" date="2013-07" db="EMBL/GenBank/DDBJ databases">
        <title>The genome of Eucalyptus grandis.</title>
        <authorList>
            <person name="Schmutz J."/>
            <person name="Hayes R."/>
            <person name="Myburg A."/>
            <person name="Tuskan G."/>
            <person name="Grattapaglia D."/>
            <person name="Rokhsar D.S."/>
        </authorList>
    </citation>
    <scope>NUCLEOTIDE SEQUENCE</scope>
    <source>
        <tissue evidence="6">Leaf extractions</tissue>
    </source>
</reference>
<dbReference type="Gene3D" id="3.30.710.10">
    <property type="entry name" value="Potassium Channel Kv1.1, Chain A"/>
    <property type="match status" value="1"/>
</dbReference>
<dbReference type="Pfam" id="PF01466">
    <property type="entry name" value="Skp1"/>
    <property type="match status" value="1"/>
</dbReference>
<evidence type="ECO:0000259" key="4">
    <source>
        <dbReference type="Pfam" id="PF04601"/>
    </source>
</evidence>
<evidence type="ECO:0000259" key="5">
    <source>
        <dbReference type="Pfam" id="PF23598"/>
    </source>
</evidence>
<dbReference type="InParanoid" id="A0A059C4H1"/>
<dbReference type="InterPro" id="IPR016072">
    <property type="entry name" value="Skp1_comp_dimer"/>
</dbReference>
<feature type="domain" description="DUF569" evidence="4">
    <location>
        <begin position="110"/>
        <end position="175"/>
    </location>
</feature>
<dbReference type="Pfam" id="PF04601">
    <property type="entry name" value="DUF569"/>
    <property type="match status" value="1"/>
</dbReference>
<evidence type="ECO:0000313" key="6">
    <source>
        <dbReference type="EMBL" id="KCW72830.1"/>
    </source>
</evidence>
<dbReference type="eggNOG" id="KOG4658">
    <property type="taxonomic scope" value="Eukaryota"/>
</dbReference>
<evidence type="ECO:0000256" key="1">
    <source>
        <dbReference type="ARBA" id="ARBA00004906"/>
    </source>
</evidence>
<dbReference type="STRING" id="71139.A0A059C4H1"/>
<feature type="domain" description="Disease resistance R13L4/SHOC-2-like LRR" evidence="5">
    <location>
        <begin position="214"/>
        <end position="468"/>
    </location>
</feature>
<dbReference type="Gene3D" id="3.80.10.10">
    <property type="entry name" value="Ribonuclease Inhibitor"/>
    <property type="match status" value="2"/>
</dbReference>
<sequence>MSRPPPPPIIDLTGHYTVEPAIDRSVVRVGGLVPLTDTSPSHVDSKGQSTAAKNLNIKGLPDLTCRTVADMNEGKTPEGIAKTYDIREGFTPEEEEEEELRRKNQRFFDEPLPSGMTGNKVIQSPPLPLDSSHELEPMMEGPHVKLPHCGTSLCANDDPPMDPDFITHDLPQRTTIPSDVEVVEGKISNELNLTGAADRFIPEENFDQTDAISLILKDSSIEVISGSIGKLKHLESLNAKNSRVTELPPEVASLKKLRDIRIYRYDNDPPTESPNLIGFKARCSVKEFECLEKLCFVESDISLLNDLGNLTKLTRLGITKFRKGHGQSLCTSFGKLEKLESLNVHALDQVETLDLHYQTSPPKSLRHLYLHGRLEKLPDWISSRSLQKLTKLILKWSHLKEDLLETLGELPELVELQLHRTYDGEQLNFKNMQFPRLKIFLLHDLEGLRSMSLEPGTLPSLEILTISCCQWLKEIPSDIKHIYPKKLTLSDMSHEFYEKAKADHEKEGYRIFEHIEEVYFTRWRAGYWETRTSQRTEDVKGFAGEP</sequence>
<dbReference type="InterPro" id="IPR007679">
    <property type="entry name" value="DUF569"/>
</dbReference>